<comment type="subcellular location">
    <subcellularLocation>
        <location evidence="1">Membrane</location>
        <topology evidence="1">Multi-pass membrane protein</topology>
    </subcellularLocation>
</comment>
<evidence type="ECO:0000313" key="8">
    <source>
        <dbReference type="EMBL" id="SBW08978.1"/>
    </source>
</evidence>
<dbReference type="GO" id="GO:0015137">
    <property type="term" value="F:citrate transmembrane transporter activity"/>
    <property type="evidence" value="ECO:0007669"/>
    <property type="project" value="InterPro"/>
</dbReference>
<evidence type="ECO:0000256" key="3">
    <source>
        <dbReference type="ARBA" id="ARBA00022692"/>
    </source>
</evidence>
<protein>
    <submittedName>
        <fullName evidence="8">Citrate/H+ symporter, CitMHS family</fullName>
    </submittedName>
</protein>
<keyword evidence="5 6" id="KW-0472">Membrane</keyword>
<keyword evidence="2" id="KW-0813">Transport</keyword>
<feature type="transmembrane region" description="Helical" evidence="6">
    <location>
        <begin position="405"/>
        <end position="424"/>
    </location>
</feature>
<feature type="transmembrane region" description="Helical" evidence="6">
    <location>
        <begin position="355"/>
        <end position="378"/>
    </location>
</feature>
<feature type="transmembrane region" description="Helical" evidence="6">
    <location>
        <begin position="329"/>
        <end position="349"/>
    </location>
</feature>
<evidence type="ECO:0000256" key="5">
    <source>
        <dbReference type="ARBA" id="ARBA00023136"/>
    </source>
</evidence>
<dbReference type="AlphaFoldDB" id="A0A212KBJ4"/>
<dbReference type="PANTHER" id="PTHR30354:SF26">
    <property type="entry name" value="TRANSPORTER, PUTATIVE-RELATED"/>
    <property type="match status" value="1"/>
</dbReference>
<evidence type="ECO:0000256" key="1">
    <source>
        <dbReference type="ARBA" id="ARBA00004141"/>
    </source>
</evidence>
<feature type="transmembrane region" description="Helical" evidence="6">
    <location>
        <begin position="294"/>
        <end position="317"/>
    </location>
</feature>
<feature type="transmembrane region" description="Helical" evidence="6">
    <location>
        <begin position="179"/>
        <end position="204"/>
    </location>
</feature>
<organism evidence="8">
    <name type="scientific">uncultured delta proteobacterium</name>
    <dbReference type="NCBI Taxonomy" id="34034"/>
    <lineage>
        <taxon>Bacteria</taxon>
        <taxon>Deltaproteobacteria</taxon>
        <taxon>environmental samples</taxon>
    </lineage>
</organism>
<feature type="domain" description="Citrate transporter-like" evidence="7">
    <location>
        <begin position="34"/>
        <end position="402"/>
    </location>
</feature>
<feature type="transmembrane region" description="Helical" evidence="6">
    <location>
        <begin position="100"/>
        <end position="128"/>
    </location>
</feature>
<sequence length="457" mass="48956">MTESILALAGFIMVGVIVWGLIQSKITPVPVFVLVSVVVGMLVILPDYTLLFKSIDSGVRTTMPVAVLFIFSIIYFSLMSDVGLFDPFVNALVKKAGTNVVLITVATSLIAIIAHLDGALASTLLITIPAMLPIYKRLNIRPLVLLVIIGAAMSIMNLLPWGGPVARTAVITKMDITLLWHSLIPLQIVGCFLVVAFAAFMGVVEKKRGAGLVKGVDGTVAMPAEEVDPKKEALKRPKLIWFNALITLAVILLLCFTKIPLYFAFMAGLAIALVVNFPNPKDQSARIKAYAPEALAMSSILLAAGVFLGVLTAKVLPLPGVMDAAGKPVVLDMIGAMARMIISIIPNFMGPYLHIILGFFSIPIGMVLGTDSFFFGFVPLAMEAGKNFGVDPVNMAKTLLIGKNYGVLVTPHAATTYLAIGLAGVELKDHLKFCTFWLWILGVLSMVIALIMGIIHL</sequence>
<gene>
    <name evidence="8" type="ORF">KL86DPRO_50035</name>
</gene>
<proteinExistence type="predicted"/>
<keyword evidence="4 6" id="KW-1133">Transmembrane helix</keyword>
<dbReference type="NCBIfam" id="TIGR00784">
    <property type="entry name" value="citMHS"/>
    <property type="match status" value="1"/>
</dbReference>
<dbReference type="Pfam" id="PF03600">
    <property type="entry name" value="CitMHS"/>
    <property type="match status" value="1"/>
</dbReference>
<evidence type="ECO:0000256" key="2">
    <source>
        <dbReference type="ARBA" id="ARBA00022448"/>
    </source>
</evidence>
<feature type="transmembrane region" description="Helical" evidence="6">
    <location>
        <begin position="436"/>
        <end position="455"/>
    </location>
</feature>
<evidence type="ECO:0000256" key="6">
    <source>
        <dbReference type="SAM" id="Phobius"/>
    </source>
</evidence>
<feature type="transmembrane region" description="Helical" evidence="6">
    <location>
        <begin position="241"/>
        <end position="274"/>
    </location>
</feature>
<dbReference type="PANTHER" id="PTHR30354">
    <property type="entry name" value="GNT FAMILY GLUCONATE TRANSPORTER"/>
    <property type="match status" value="1"/>
</dbReference>
<evidence type="ECO:0000256" key="4">
    <source>
        <dbReference type="ARBA" id="ARBA00022989"/>
    </source>
</evidence>
<reference evidence="8" key="1">
    <citation type="submission" date="2016-04" db="EMBL/GenBank/DDBJ databases">
        <authorList>
            <person name="Evans L.H."/>
            <person name="Alamgir A."/>
            <person name="Owens N."/>
            <person name="Weber N.D."/>
            <person name="Virtaneva K."/>
            <person name="Barbian K."/>
            <person name="Babar A."/>
            <person name="Rosenke K."/>
        </authorList>
    </citation>
    <scope>NUCLEOTIDE SEQUENCE</scope>
    <source>
        <strain evidence="8">86</strain>
    </source>
</reference>
<dbReference type="InterPro" id="IPR004680">
    <property type="entry name" value="Cit_transptr-like_dom"/>
</dbReference>
<feature type="transmembrane region" description="Helical" evidence="6">
    <location>
        <begin position="5"/>
        <end position="22"/>
    </location>
</feature>
<keyword evidence="3 6" id="KW-0812">Transmembrane</keyword>
<dbReference type="GO" id="GO:0015128">
    <property type="term" value="F:gluconate transmembrane transporter activity"/>
    <property type="evidence" value="ECO:0007669"/>
    <property type="project" value="InterPro"/>
</dbReference>
<feature type="transmembrane region" description="Helical" evidence="6">
    <location>
        <begin position="28"/>
        <end position="51"/>
    </location>
</feature>
<name>A0A212KBJ4_9DELT</name>
<dbReference type="InterPro" id="IPR003474">
    <property type="entry name" value="Glcn_transporter"/>
</dbReference>
<dbReference type="EMBL" id="FLUQ01000005">
    <property type="protein sequence ID" value="SBW08978.1"/>
    <property type="molecule type" value="Genomic_DNA"/>
</dbReference>
<dbReference type="InterPro" id="IPR014738">
    <property type="entry name" value="Citrate_transporter"/>
</dbReference>
<feature type="transmembrane region" description="Helical" evidence="6">
    <location>
        <begin position="140"/>
        <end position="159"/>
    </location>
</feature>
<accession>A0A212KBJ4</accession>
<feature type="transmembrane region" description="Helical" evidence="6">
    <location>
        <begin position="63"/>
        <end position="80"/>
    </location>
</feature>
<evidence type="ECO:0000259" key="7">
    <source>
        <dbReference type="Pfam" id="PF03600"/>
    </source>
</evidence>
<dbReference type="GO" id="GO:0005886">
    <property type="term" value="C:plasma membrane"/>
    <property type="evidence" value="ECO:0007669"/>
    <property type="project" value="TreeGrafter"/>
</dbReference>